<accession>A0AAW9MZW8</accession>
<feature type="domain" description="L-seryl-tRNA selenium transferase N-terminal" evidence="10">
    <location>
        <begin position="5"/>
        <end position="44"/>
    </location>
</feature>
<dbReference type="AlphaFoldDB" id="A0AAW9MZW8"/>
<dbReference type="Gene3D" id="3.90.1150.180">
    <property type="match status" value="1"/>
</dbReference>
<keyword evidence="4 8" id="KW-0663">Pyridoxal phosphate</keyword>
<evidence type="ECO:0000256" key="2">
    <source>
        <dbReference type="ARBA" id="ARBA00022490"/>
    </source>
</evidence>
<comment type="similarity">
    <text evidence="7 8">Belongs to the SelA family.</text>
</comment>
<gene>
    <name evidence="8 11" type="primary">selA</name>
    <name evidence="11" type="ORF">VLK81_07935</name>
</gene>
<dbReference type="PANTHER" id="PTHR32328">
    <property type="entry name" value="L-SERYL-TRNA(SEC) SELENIUM TRANSFERASE"/>
    <property type="match status" value="1"/>
</dbReference>
<evidence type="ECO:0000259" key="10">
    <source>
        <dbReference type="Pfam" id="PF12390"/>
    </source>
</evidence>
<organism evidence="11 12">
    <name type="scientific">Citroniella saccharovorans</name>
    <dbReference type="NCBI Taxonomy" id="2053367"/>
    <lineage>
        <taxon>Bacteria</taxon>
        <taxon>Bacillati</taxon>
        <taxon>Bacillota</taxon>
        <taxon>Tissierellia</taxon>
        <taxon>Tissierellales</taxon>
        <taxon>Peptoniphilaceae</taxon>
        <taxon>Citroniella</taxon>
    </lineage>
</organism>
<dbReference type="InterPro" id="IPR004534">
    <property type="entry name" value="SelA_trans"/>
</dbReference>
<evidence type="ECO:0000256" key="7">
    <source>
        <dbReference type="ARBA" id="ARBA00044507"/>
    </source>
</evidence>
<dbReference type="EMBL" id="JAYKOT010000003">
    <property type="protein sequence ID" value="MEB3429935.1"/>
    <property type="molecule type" value="Genomic_DNA"/>
</dbReference>
<evidence type="ECO:0000313" key="11">
    <source>
        <dbReference type="EMBL" id="MEB3429935.1"/>
    </source>
</evidence>
<evidence type="ECO:0000256" key="6">
    <source>
        <dbReference type="ARBA" id="ARBA00023266"/>
    </source>
</evidence>
<comment type="caution">
    <text evidence="11">The sequence shown here is derived from an EMBL/GenBank/DDBJ whole genome shotgun (WGS) entry which is preliminary data.</text>
</comment>
<dbReference type="GO" id="GO:0005737">
    <property type="term" value="C:cytoplasm"/>
    <property type="evidence" value="ECO:0007669"/>
    <property type="project" value="UniProtKB-SubCell"/>
</dbReference>
<comment type="catalytic activity">
    <reaction evidence="8">
        <text>L-seryl-tRNA(Sec) + selenophosphate + H(+) = L-selenocysteinyl-tRNA(Sec) + phosphate</text>
        <dbReference type="Rhea" id="RHEA:22728"/>
        <dbReference type="Rhea" id="RHEA-COMP:9742"/>
        <dbReference type="Rhea" id="RHEA-COMP:9743"/>
        <dbReference type="ChEBI" id="CHEBI:15378"/>
        <dbReference type="ChEBI" id="CHEBI:16144"/>
        <dbReference type="ChEBI" id="CHEBI:43474"/>
        <dbReference type="ChEBI" id="CHEBI:78533"/>
        <dbReference type="ChEBI" id="CHEBI:78573"/>
        <dbReference type="EC" id="2.9.1.1"/>
    </reaction>
</comment>
<dbReference type="Pfam" id="PF03841">
    <property type="entry name" value="SelA"/>
    <property type="match status" value="1"/>
</dbReference>
<comment type="cofactor">
    <cofactor evidence="1 8 9">
        <name>pyridoxal 5'-phosphate</name>
        <dbReference type="ChEBI" id="CHEBI:597326"/>
    </cofactor>
</comment>
<dbReference type="NCBIfam" id="TIGR00474">
    <property type="entry name" value="selA"/>
    <property type="match status" value="1"/>
</dbReference>
<dbReference type="GO" id="GO:0001717">
    <property type="term" value="P:conversion of seryl-tRNAsec to selenocys-tRNAsec"/>
    <property type="evidence" value="ECO:0007669"/>
    <property type="project" value="UniProtKB-UniRule"/>
</dbReference>
<evidence type="ECO:0000256" key="3">
    <source>
        <dbReference type="ARBA" id="ARBA00022679"/>
    </source>
</evidence>
<dbReference type="RefSeq" id="WP_324620089.1">
    <property type="nucleotide sequence ID" value="NZ_JAYKOT010000003.1"/>
</dbReference>
<dbReference type="EC" id="2.9.1.1" evidence="8"/>
<evidence type="ECO:0000256" key="4">
    <source>
        <dbReference type="ARBA" id="ARBA00022898"/>
    </source>
</evidence>
<comment type="function">
    <text evidence="8">Converts seryl-tRNA(Sec) to selenocysteinyl-tRNA(Sec) required for selenoprotein biosynthesis.</text>
</comment>
<proteinExistence type="inferred from homology"/>
<dbReference type="InterPro" id="IPR025862">
    <property type="entry name" value="SelA_trans_N_dom"/>
</dbReference>
<comment type="subcellular location">
    <subcellularLocation>
        <location evidence="8">Cytoplasm</location>
    </subcellularLocation>
</comment>
<keyword evidence="5 8" id="KW-0648">Protein biosynthesis</keyword>
<dbReference type="HAMAP" id="MF_00423">
    <property type="entry name" value="SelA"/>
    <property type="match status" value="1"/>
</dbReference>
<dbReference type="SUPFAM" id="SSF53383">
    <property type="entry name" value="PLP-dependent transferases"/>
    <property type="match status" value="1"/>
</dbReference>
<dbReference type="GO" id="GO:0001514">
    <property type="term" value="P:selenocysteine incorporation"/>
    <property type="evidence" value="ECO:0007669"/>
    <property type="project" value="UniProtKB-UniRule"/>
</dbReference>
<dbReference type="InterPro" id="IPR015424">
    <property type="entry name" value="PyrdxlP-dep_Trfase"/>
</dbReference>
<dbReference type="Gene3D" id="3.40.640.10">
    <property type="entry name" value="Type I PLP-dependent aspartate aminotransferase-like (Major domain)"/>
    <property type="match status" value="1"/>
</dbReference>
<evidence type="ECO:0000256" key="8">
    <source>
        <dbReference type="HAMAP-Rule" id="MF_00423"/>
    </source>
</evidence>
<dbReference type="InterPro" id="IPR018319">
    <property type="entry name" value="SelA-like"/>
</dbReference>
<reference evidence="11 12" key="1">
    <citation type="submission" date="2024-01" db="EMBL/GenBank/DDBJ databases">
        <title>Complete genome sequence of Citroniella saccharovorans strain M6.X9, isolated from human fecal sample.</title>
        <authorList>
            <person name="Cheng G."/>
            <person name="Westerholm M."/>
            <person name="Schnurer A."/>
        </authorList>
    </citation>
    <scope>NUCLEOTIDE SEQUENCE [LARGE SCALE GENOMIC DNA]</scope>
    <source>
        <strain evidence="11 12">DSM 29873</strain>
    </source>
</reference>
<keyword evidence="6 8" id="KW-0711">Selenium</keyword>
<protein>
    <recommendedName>
        <fullName evidence="8">L-seryl-tRNA(Sec) selenium transferase</fullName>
        <ecNumber evidence="8">2.9.1.1</ecNumber>
    </recommendedName>
    <alternativeName>
        <fullName evidence="8">Selenocysteine synthase</fullName>
        <shortName evidence="8">Sec synthase</shortName>
    </alternativeName>
    <alternativeName>
        <fullName evidence="8">Selenocysteinyl-tRNA(Sec) synthase</fullName>
    </alternativeName>
</protein>
<keyword evidence="3 8" id="KW-0808">Transferase</keyword>
<dbReference type="PANTHER" id="PTHR32328:SF0">
    <property type="entry name" value="L-SERYL-TRNA(SEC) SELENIUM TRANSFERASE"/>
    <property type="match status" value="1"/>
</dbReference>
<dbReference type="Pfam" id="PF12390">
    <property type="entry name" value="Se-cys_synth_N"/>
    <property type="match status" value="1"/>
</dbReference>
<evidence type="ECO:0000313" key="12">
    <source>
        <dbReference type="Proteomes" id="UP001357733"/>
    </source>
</evidence>
<dbReference type="GO" id="GO:0004125">
    <property type="term" value="F:L-seryl-tRNA(Sec) selenium transferase activity"/>
    <property type="evidence" value="ECO:0007669"/>
    <property type="project" value="UniProtKB-UniRule"/>
</dbReference>
<name>A0AAW9MZW8_9FIRM</name>
<dbReference type="InterPro" id="IPR015421">
    <property type="entry name" value="PyrdxlP-dep_Trfase_major"/>
</dbReference>
<evidence type="ECO:0000256" key="1">
    <source>
        <dbReference type="ARBA" id="ARBA00001933"/>
    </source>
</evidence>
<keyword evidence="12" id="KW-1185">Reference proteome</keyword>
<feature type="modified residue" description="N6-(pyridoxal phosphate)lysine" evidence="8 9">
    <location>
        <position position="294"/>
    </location>
</feature>
<keyword evidence="2 8" id="KW-0963">Cytoplasm</keyword>
<evidence type="ECO:0000256" key="5">
    <source>
        <dbReference type="ARBA" id="ARBA00022917"/>
    </source>
</evidence>
<comment type="pathway">
    <text evidence="8">Aminoacyl-tRNA biosynthesis; selenocysteinyl-tRNA(Sec) biosynthesis; selenocysteinyl-tRNA(Sec) from L-seryl-tRNA(Sec) (bacterial route): step 1/1.</text>
</comment>
<evidence type="ECO:0000256" key="9">
    <source>
        <dbReference type="PIRSR" id="PIRSR618319-50"/>
    </source>
</evidence>
<sequence length="461" mass="50957">MGNLFKLIPKVDEVIEKEEIKSLIKLNSRKIVVDSIREVLDDLRQEIKSGIDEDILMNNIRNINSLVEESILNKKKHHLVKLINATGIVIHTNLGRSPLAKEAVDSLTSLASSYSNLEYDLDEGKRGSRYSHLDEIVRKITGAEASMVVNNNAAAVLLILSALCSGKEVITSRGELIEIGGAFRIPDVCKESASSLIEVGTTNKTHLKDYEEAINEDTAAILKVHTSNYKIVGFTEGVDNKTLSSLKKDHDILIIEDLGSGVLVDFSKYGLSYEPTIQNSIQSGVDLVSFSGDKLLGGPQAGVIVGRKDLIDKIKTHPLTRALRVDKFTIAALEATLRLYLDENIATQRIPTLNMIIQKRDFIRKKAEKLASMIDNNNLNVDIIDTLSEVGGGSMPGEKLESSALAINSDVYKDFEIERFLRGYEIPIITRIENEKVIIDLRTVSYDEFEIIAKALNLLGA</sequence>
<dbReference type="Proteomes" id="UP001357733">
    <property type="component" value="Unassembled WGS sequence"/>
</dbReference>